<name>A0AAD4WJB9_PRUDU</name>
<comment type="caution">
    <text evidence="3">The sequence shown here is derived from an EMBL/GenBank/DDBJ whole genome shotgun (WGS) entry which is preliminary data.</text>
</comment>
<accession>A0AAD4WJB9</accession>
<dbReference type="PANTHER" id="PTHR11439:SF524">
    <property type="entry name" value="RNA-DIRECTED DNA POLYMERASE, PROTEIN KINASE RLK-PELLE-DLSV FAMILY"/>
    <property type="match status" value="1"/>
</dbReference>
<dbReference type="Pfam" id="PF07727">
    <property type="entry name" value="RVT_2"/>
    <property type="match status" value="2"/>
</dbReference>
<evidence type="ECO:0000313" key="3">
    <source>
        <dbReference type="EMBL" id="KAI5344186.1"/>
    </source>
</evidence>
<dbReference type="InterPro" id="IPR043502">
    <property type="entry name" value="DNA/RNA_pol_sf"/>
</dbReference>
<protein>
    <recommendedName>
        <fullName evidence="2">Reverse transcriptase Ty1/copia-type domain-containing protein</fullName>
    </recommendedName>
</protein>
<dbReference type="CDD" id="cd09272">
    <property type="entry name" value="RNase_HI_RT_Ty1"/>
    <property type="match status" value="1"/>
</dbReference>
<reference evidence="3 4" key="1">
    <citation type="journal article" date="2022" name="G3 (Bethesda)">
        <title>Whole-genome sequence and methylome profiling of the almond [Prunus dulcis (Mill.) D.A. Webb] cultivar 'Nonpareil'.</title>
        <authorList>
            <person name="D'Amico-Willman K.M."/>
            <person name="Ouma W.Z."/>
            <person name="Meulia T."/>
            <person name="Sideli G.M."/>
            <person name="Gradziel T.M."/>
            <person name="Fresnedo-Ramirez J."/>
        </authorList>
    </citation>
    <scope>NUCLEOTIDE SEQUENCE [LARGE SCALE GENOMIC DNA]</scope>
    <source>
        <strain evidence="3">Clone GOH B32 T37-40</strain>
    </source>
</reference>
<gene>
    <name evidence="3" type="ORF">L3X38_012063</name>
</gene>
<evidence type="ECO:0000313" key="4">
    <source>
        <dbReference type="Proteomes" id="UP001054821"/>
    </source>
</evidence>
<feature type="compositionally biased region" description="Pro residues" evidence="1">
    <location>
        <begin position="233"/>
        <end position="253"/>
    </location>
</feature>
<evidence type="ECO:0000259" key="2">
    <source>
        <dbReference type="Pfam" id="PF07727"/>
    </source>
</evidence>
<dbReference type="EMBL" id="JAJFAZ020000002">
    <property type="protein sequence ID" value="KAI5344186.1"/>
    <property type="molecule type" value="Genomic_DNA"/>
</dbReference>
<keyword evidence="4" id="KW-1185">Reference proteome</keyword>
<sequence length="617" mass="67537">MFRSLVGALQYLTFTRPDLAYAVNHVCQYMNNPTEVHYFLVKRILRYVQGTLEYGISFTKGPWQLSAYSDADWAGDINTRRSTTGCVVFLGCNPISWQSKKQGSVSRSSTEAEYRALANTATDLSWIRQVLLDLKMFLRNAPTMYCDNLSALALSSNPVYHSRIKHLDIDFHFVREKASATPAPDNSPLSTALPLLLSGPTFLSHGSISSHLTPLTLQAQPSLSAPAAAPTTSPDPPPSDPAPPSTVSAPPPSSRSMSSHIPPGLPSPPSSASPPVIRPAPPHSCFSQTYSRDPHRKIAFPSANPVPSGTSSPPFDTSLVSVSNTHLMATRAKAGVCKPNPKYAHHALVSTDDSFEPTSFSQANKLPEWRLAMADEFSALLRAGTWTLVPRTPTLNILPNKWVFRVKRNSDGTIQRYKARLVANGFHQQPGLDYGETFSPVVNHSTIHLILAFSVQFSWLVRQLDVQNAFLHGYIDEESDSSLFVYTQGSIHIYLLIYVDDILVTGSGSDPSRITTLISDLGHQFSMRDLGPANYFLGMELVCTPSGLSLTQTKYVVDLLKRVNMHEAKPAPTPAISGRRLSISDGDPLPNPTEYHSTVGALQYLTLTHPDIAFAVN</sequence>
<dbReference type="Proteomes" id="UP001054821">
    <property type="component" value="Chromosome 2"/>
</dbReference>
<dbReference type="SUPFAM" id="SSF56672">
    <property type="entry name" value="DNA/RNA polymerases"/>
    <property type="match status" value="2"/>
</dbReference>
<organism evidence="3 4">
    <name type="scientific">Prunus dulcis</name>
    <name type="common">Almond</name>
    <name type="synonym">Amygdalus dulcis</name>
    <dbReference type="NCBI Taxonomy" id="3755"/>
    <lineage>
        <taxon>Eukaryota</taxon>
        <taxon>Viridiplantae</taxon>
        <taxon>Streptophyta</taxon>
        <taxon>Embryophyta</taxon>
        <taxon>Tracheophyta</taxon>
        <taxon>Spermatophyta</taxon>
        <taxon>Magnoliopsida</taxon>
        <taxon>eudicotyledons</taxon>
        <taxon>Gunneridae</taxon>
        <taxon>Pentapetalae</taxon>
        <taxon>rosids</taxon>
        <taxon>fabids</taxon>
        <taxon>Rosales</taxon>
        <taxon>Rosaceae</taxon>
        <taxon>Amygdaloideae</taxon>
        <taxon>Amygdaleae</taxon>
        <taxon>Prunus</taxon>
    </lineage>
</organism>
<feature type="compositionally biased region" description="Polar residues" evidence="1">
    <location>
        <begin position="305"/>
        <end position="317"/>
    </location>
</feature>
<feature type="compositionally biased region" description="Low complexity" evidence="1">
    <location>
        <begin position="222"/>
        <end position="232"/>
    </location>
</feature>
<proteinExistence type="predicted"/>
<evidence type="ECO:0000256" key="1">
    <source>
        <dbReference type="SAM" id="MobiDB-lite"/>
    </source>
</evidence>
<feature type="compositionally biased region" description="Pro residues" evidence="1">
    <location>
        <begin position="263"/>
        <end position="282"/>
    </location>
</feature>
<feature type="domain" description="Reverse transcriptase Ty1/copia-type" evidence="2">
    <location>
        <begin position="480"/>
        <end position="576"/>
    </location>
</feature>
<dbReference type="PANTHER" id="PTHR11439">
    <property type="entry name" value="GAG-POL-RELATED RETROTRANSPOSON"/>
    <property type="match status" value="1"/>
</dbReference>
<feature type="region of interest" description="Disordered" evidence="1">
    <location>
        <begin position="222"/>
        <end position="317"/>
    </location>
</feature>
<dbReference type="AlphaFoldDB" id="A0AAD4WJB9"/>
<feature type="domain" description="Reverse transcriptase Ty1/copia-type" evidence="2">
    <location>
        <begin position="385"/>
        <end position="478"/>
    </location>
</feature>
<dbReference type="InterPro" id="IPR013103">
    <property type="entry name" value="RVT_2"/>
</dbReference>